<evidence type="ECO:0000313" key="1">
    <source>
        <dbReference type="EMBL" id="PFH04001.1"/>
    </source>
</evidence>
<evidence type="ECO:0000313" key="2">
    <source>
        <dbReference type="Proteomes" id="UP000223596"/>
    </source>
</evidence>
<comment type="caution">
    <text evidence="1">The sequence shown here is derived from an EMBL/GenBank/DDBJ whole genome shotgun (WGS) entry which is preliminary data.</text>
</comment>
<sequence>MIGYSVSEISTNDLQYFYNNIKRFLMFEAQKEKIGNVTHFVMRKINQVVKKKTRISHFKNNWEL</sequence>
<dbReference type="AlphaFoldDB" id="A0AB36TKB9"/>
<proteinExistence type="predicted"/>
<protein>
    <submittedName>
        <fullName evidence="1">Uncharacterized protein</fullName>
    </submittedName>
</protein>
<dbReference type="Proteomes" id="UP000223596">
    <property type="component" value="Unassembled WGS sequence"/>
</dbReference>
<reference evidence="1 2" key="1">
    <citation type="submission" date="2017-09" db="EMBL/GenBank/DDBJ databases">
        <title>Evaluation of Pacific Biosciences Sequencing Technology to Finishing C. thermocellum Genome Sequences.</title>
        <authorList>
            <person name="Brown S."/>
        </authorList>
    </citation>
    <scope>NUCLEOTIDE SEQUENCE [LARGE SCALE GENOMIC DNA]</scope>
    <source>
        <strain evidence="1 2">AD2</strain>
    </source>
</reference>
<gene>
    <name evidence="1" type="ORF">M972_112820</name>
</gene>
<name>A0AB36TKB9_ACETH</name>
<accession>A0AB36TKB9</accession>
<organism evidence="1 2">
    <name type="scientific">Acetivibrio thermocellus AD2</name>
    <dbReference type="NCBI Taxonomy" id="1138384"/>
    <lineage>
        <taxon>Bacteria</taxon>
        <taxon>Bacillati</taxon>
        <taxon>Bacillota</taxon>
        <taxon>Clostridia</taxon>
        <taxon>Eubacteriales</taxon>
        <taxon>Oscillospiraceae</taxon>
        <taxon>Acetivibrio</taxon>
    </lineage>
</organism>
<dbReference type="EMBL" id="PDBW01000001">
    <property type="protein sequence ID" value="PFH04001.1"/>
    <property type="molecule type" value="Genomic_DNA"/>
</dbReference>